<dbReference type="PaxDb" id="3880-AES72172"/>
<dbReference type="PANTHER" id="PTHR31286">
    <property type="entry name" value="GLYCINE-RICH CELL WALL STRUCTURAL PROTEIN 1.8-LIKE"/>
    <property type="match status" value="1"/>
</dbReference>
<evidence type="ECO:0000313" key="2">
    <source>
        <dbReference type="EnsemblPlants" id="AES72172"/>
    </source>
</evidence>
<evidence type="ECO:0000313" key="1">
    <source>
        <dbReference type="EMBL" id="AES72172.1"/>
    </source>
</evidence>
<dbReference type="EMBL" id="CM001219">
    <property type="protein sequence ID" value="AES72172.1"/>
    <property type="molecule type" value="Genomic_DNA"/>
</dbReference>
<reference evidence="1 3" key="2">
    <citation type="journal article" date="2014" name="BMC Genomics">
        <title>An improved genome release (version Mt4.0) for the model legume Medicago truncatula.</title>
        <authorList>
            <person name="Tang H."/>
            <person name="Krishnakumar V."/>
            <person name="Bidwell S."/>
            <person name="Rosen B."/>
            <person name="Chan A."/>
            <person name="Zhou S."/>
            <person name="Gentzbittel L."/>
            <person name="Childs K.L."/>
            <person name="Yandell M."/>
            <person name="Gundlach H."/>
            <person name="Mayer K.F."/>
            <person name="Schwartz D.C."/>
            <person name="Town C.D."/>
        </authorList>
    </citation>
    <scope>GENOME REANNOTATION</scope>
    <source>
        <strain evidence="2 3">cv. Jemalong A17</strain>
    </source>
</reference>
<dbReference type="STRING" id="3880.G7J379"/>
<protein>
    <submittedName>
        <fullName evidence="1">DUF4283 domain protein</fullName>
    </submittedName>
</protein>
<evidence type="ECO:0000313" key="3">
    <source>
        <dbReference type="Proteomes" id="UP000002051"/>
    </source>
</evidence>
<dbReference type="HOGENOM" id="CLU_684026_0_0_1"/>
<dbReference type="EnsemblPlants" id="AES72172">
    <property type="protein sequence ID" value="AES72172"/>
    <property type="gene ID" value="MTR_3g086820"/>
</dbReference>
<keyword evidence="3" id="KW-1185">Reference proteome</keyword>
<name>G7J379_MEDTR</name>
<accession>G7J379</accession>
<reference evidence="1 3" key="1">
    <citation type="journal article" date="2011" name="Nature">
        <title>The Medicago genome provides insight into the evolution of rhizobial symbioses.</title>
        <authorList>
            <person name="Young N.D."/>
            <person name="Debelle F."/>
            <person name="Oldroyd G.E."/>
            <person name="Geurts R."/>
            <person name="Cannon S.B."/>
            <person name="Udvardi M.K."/>
            <person name="Benedito V.A."/>
            <person name="Mayer K.F."/>
            <person name="Gouzy J."/>
            <person name="Schoof H."/>
            <person name="Van de Peer Y."/>
            <person name="Proost S."/>
            <person name="Cook D.R."/>
            <person name="Meyers B.C."/>
            <person name="Spannagl M."/>
            <person name="Cheung F."/>
            <person name="De Mita S."/>
            <person name="Krishnakumar V."/>
            <person name="Gundlach H."/>
            <person name="Zhou S."/>
            <person name="Mudge J."/>
            <person name="Bharti A.K."/>
            <person name="Murray J.D."/>
            <person name="Naoumkina M.A."/>
            <person name="Rosen B."/>
            <person name="Silverstein K.A."/>
            <person name="Tang H."/>
            <person name="Rombauts S."/>
            <person name="Zhao P.X."/>
            <person name="Zhou P."/>
            <person name="Barbe V."/>
            <person name="Bardou P."/>
            <person name="Bechner M."/>
            <person name="Bellec A."/>
            <person name="Berger A."/>
            <person name="Berges H."/>
            <person name="Bidwell S."/>
            <person name="Bisseling T."/>
            <person name="Choisne N."/>
            <person name="Couloux A."/>
            <person name="Denny R."/>
            <person name="Deshpande S."/>
            <person name="Dai X."/>
            <person name="Doyle J.J."/>
            <person name="Dudez A.M."/>
            <person name="Farmer A.D."/>
            <person name="Fouteau S."/>
            <person name="Franken C."/>
            <person name="Gibelin C."/>
            <person name="Gish J."/>
            <person name="Goldstein S."/>
            <person name="Gonzalez A.J."/>
            <person name="Green P.J."/>
            <person name="Hallab A."/>
            <person name="Hartog M."/>
            <person name="Hua A."/>
            <person name="Humphray S.J."/>
            <person name="Jeong D.H."/>
            <person name="Jing Y."/>
            <person name="Jocker A."/>
            <person name="Kenton S.M."/>
            <person name="Kim D.J."/>
            <person name="Klee K."/>
            <person name="Lai H."/>
            <person name="Lang C."/>
            <person name="Lin S."/>
            <person name="Macmil S.L."/>
            <person name="Magdelenat G."/>
            <person name="Matthews L."/>
            <person name="McCorrison J."/>
            <person name="Monaghan E.L."/>
            <person name="Mun J.H."/>
            <person name="Najar F.Z."/>
            <person name="Nicholson C."/>
            <person name="Noirot C."/>
            <person name="O'Bleness M."/>
            <person name="Paule C.R."/>
            <person name="Poulain J."/>
            <person name="Prion F."/>
            <person name="Qin B."/>
            <person name="Qu C."/>
            <person name="Retzel E.F."/>
            <person name="Riddle C."/>
            <person name="Sallet E."/>
            <person name="Samain S."/>
            <person name="Samson N."/>
            <person name="Sanders I."/>
            <person name="Saurat O."/>
            <person name="Scarpelli C."/>
            <person name="Schiex T."/>
            <person name="Segurens B."/>
            <person name="Severin A.J."/>
            <person name="Sherrier D.J."/>
            <person name="Shi R."/>
            <person name="Sims S."/>
            <person name="Singer S.R."/>
            <person name="Sinharoy S."/>
            <person name="Sterck L."/>
            <person name="Viollet A."/>
            <person name="Wang B.B."/>
            <person name="Wang K."/>
            <person name="Wang M."/>
            <person name="Wang X."/>
            <person name="Warfsmann J."/>
            <person name="Weissenbach J."/>
            <person name="White D.D."/>
            <person name="White J.D."/>
            <person name="Wiley G.B."/>
            <person name="Wincker P."/>
            <person name="Xing Y."/>
            <person name="Yang L."/>
            <person name="Yao Z."/>
            <person name="Ying F."/>
            <person name="Zhai J."/>
            <person name="Zhou L."/>
            <person name="Zuber A."/>
            <person name="Denarie J."/>
            <person name="Dixon R.A."/>
            <person name="May G.D."/>
            <person name="Schwartz D.C."/>
            <person name="Rogers J."/>
            <person name="Quetier F."/>
            <person name="Town C.D."/>
            <person name="Roe B.A."/>
        </authorList>
    </citation>
    <scope>NUCLEOTIDE SEQUENCE [LARGE SCALE GENOMIC DNA]</scope>
    <source>
        <strain evidence="1">A17</strain>
        <strain evidence="2 3">cv. Jemalong A17</strain>
    </source>
</reference>
<dbReference type="PANTHER" id="PTHR31286:SF176">
    <property type="entry name" value="DUF4283 DOMAIN PROTEIN"/>
    <property type="match status" value="1"/>
</dbReference>
<sequence length="403" mass="44957">MASTAAQSRVAKSFAQALTNSCLSECQNVLYGRFTFPKGSSPVHLLDLKDKILKFWKTSASWSMAPLGNGYFEFVFTSLNDLCDVRSIGSSNLSPDFLSTFAWTADFNPHTVQQTVAQTWIHLHGVLGTPLALDEVTKKITFGHFARVLIEIDITSDLHERILVERRNFDFYVDVEYEKLPLFYNSCKITNSLLRTVSIRFLPLCRLSSSSKTVVEIDPLIDDIIRSKAVTNCEFVGNVLNHEEEVSNVSVARVHEVQPLQVDDSVLVGKQAVVHQDNNSLDLRIVGPWSDAITDLDYIQDSPTWNGMVPCDDEVVAADFHALGGHVSKVLSKKAFGRPLTVADSNLSNFNANVIHDMQVLGLVPSEAQQFLSESWANMAQNVEAEQFQVVVPRKKKKNQPKQ</sequence>
<proteinExistence type="predicted"/>
<dbReference type="Proteomes" id="UP000002051">
    <property type="component" value="Chromosome 3"/>
</dbReference>
<dbReference type="AlphaFoldDB" id="G7J379"/>
<dbReference type="InterPro" id="IPR040256">
    <property type="entry name" value="At4g02000-like"/>
</dbReference>
<gene>
    <name evidence="1" type="ordered locus">MTR_3g086820</name>
</gene>
<organism evidence="1 3">
    <name type="scientific">Medicago truncatula</name>
    <name type="common">Barrel medic</name>
    <name type="synonym">Medicago tribuloides</name>
    <dbReference type="NCBI Taxonomy" id="3880"/>
    <lineage>
        <taxon>Eukaryota</taxon>
        <taxon>Viridiplantae</taxon>
        <taxon>Streptophyta</taxon>
        <taxon>Embryophyta</taxon>
        <taxon>Tracheophyta</taxon>
        <taxon>Spermatophyta</taxon>
        <taxon>Magnoliopsida</taxon>
        <taxon>eudicotyledons</taxon>
        <taxon>Gunneridae</taxon>
        <taxon>Pentapetalae</taxon>
        <taxon>rosids</taxon>
        <taxon>fabids</taxon>
        <taxon>Fabales</taxon>
        <taxon>Fabaceae</taxon>
        <taxon>Papilionoideae</taxon>
        <taxon>50 kb inversion clade</taxon>
        <taxon>NPAAA clade</taxon>
        <taxon>Hologalegina</taxon>
        <taxon>IRL clade</taxon>
        <taxon>Trifolieae</taxon>
        <taxon>Medicago</taxon>
    </lineage>
</organism>
<reference evidence="2" key="3">
    <citation type="submission" date="2015-04" db="UniProtKB">
        <authorList>
            <consortium name="EnsemblPlants"/>
        </authorList>
    </citation>
    <scope>IDENTIFICATION</scope>
    <source>
        <strain evidence="2">cv. Jemalong A17</strain>
    </source>
</reference>